<evidence type="ECO:0000313" key="2">
    <source>
        <dbReference type="EMBL" id="EAT79668.1"/>
    </source>
</evidence>
<dbReference type="KEGG" id="pno:SNOG_12868"/>
<reference evidence="3" key="1">
    <citation type="journal article" date="2007" name="Plant Cell">
        <title>Dothideomycete-plant interactions illuminated by genome sequencing and EST analysis of the wheat pathogen Stagonospora nodorum.</title>
        <authorList>
            <person name="Hane J.K."/>
            <person name="Lowe R.G."/>
            <person name="Solomon P.S."/>
            <person name="Tan K.C."/>
            <person name="Schoch C.L."/>
            <person name="Spatafora J.W."/>
            <person name="Crous P.W."/>
            <person name="Kodira C."/>
            <person name="Birren B.W."/>
            <person name="Galagan J.E."/>
            <person name="Torriani S.F."/>
            <person name="McDonald B.A."/>
            <person name="Oliver R.P."/>
        </authorList>
    </citation>
    <scope>NUCLEOTIDE SEQUENCE [LARGE SCALE GENOMIC DNA]</scope>
    <source>
        <strain evidence="3">SN15 / ATCC MYA-4574 / FGSC 10173</strain>
    </source>
</reference>
<gene>
    <name evidence="2" type="ORF">SNOG_12868</name>
</gene>
<organism evidence="2 3">
    <name type="scientific">Phaeosphaeria nodorum (strain SN15 / ATCC MYA-4574 / FGSC 10173)</name>
    <name type="common">Glume blotch fungus</name>
    <name type="synonym">Parastagonospora nodorum</name>
    <dbReference type="NCBI Taxonomy" id="321614"/>
    <lineage>
        <taxon>Eukaryota</taxon>
        <taxon>Fungi</taxon>
        <taxon>Dikarya</taxon>
        <taxon>Ascomycota</taxon>
        <taxon>Pezizomycotina</taxon>
        <taxon>Dothideomycetes</taxon>
        <taxon>Pleosporomycetidae</taxon>
        <taxon>Pleosporales</taxon>
        <taxon>Pleosporineae</taxon>
        <taxon>Phaeosphaeriaceae</taxon>
        <taxon>Parastagonospora</taxon>
    </lineage>
</organism>
<sequence length="63" mass="7405">MENNFDTDTKQLPPHSFLPIPGRYQYRSDRDPLEIPEAGREAYYDYGEVKAAMWSETPKRNIV</sequence>
<dbReference type="GeneID" id="5979998"/>
<dbReference type="EMBL" id="CH445348">
    <property type="protein sequence ID" value="EAT79668.1"/>
    <property type="molecule type" value="Genomic_DNA"/>
</dbReference>
<name>Q0U5U6_PHANO</name>
<proteinExistence type="predicted"/>
<dbReference type="RefSeq" id="XP_001803085.1">
    <property type="nucleotide sequence ID" value="XM_001803033.1"/>
</dbReference>
<dbReference type="InParanoid" id="Q0U5U6"/>
<accession>Q0U5U6</accession>
<dbReference type="Proteomes" id="UP000001055">
    <property type="component" value="Unassembled WGS sequence"/>
</dbReference>
<feature type="region of interest" description="Disordered" evidence="1">
    <location>
        <begin position="1"/>
        <end position="23"/>
    </location>
</feature>
<dbReference type="AlphaFoldDB" id="Q0U5U6"/>
<evidence type="ECO:0000313" key="3">
    <source>
        <dbReference type="Proteomes" id="UP000001055"/>
    </source>
</evidence>
<evidence type="ECO:0000256" key="1">
    <source>
        <dbReference type="SAM" id="MobiDB-lite"/>
    </source>
</evidence>
<protein>
    <submittedName>
        <fullName evidence="2">Uncharacterized protein</fullName>
    </submittedName>
</protein>